<evidence type="ECO:0000313" key="3">
    <source>
        <dbReference type="Proteomes" id="UP000645612"/>
    </source>
</evidence>
<dbReference type="InterPro" id="IPR025669">
    <property type="entry name" value="AAA_dom"/>
</dbReference>
<dbReference type="PANTHER" id="PTHR13696">
    <property type="entry name" value="P-LOOP CONTAINING NUCLEOSIDE TRIPHOSPHATE HYDROLASE"/>
    <property type="match status" value="1"/>
</dbReference>
<proteinExistence type="predicted"/>
<dbReference type="InterPro" id="IPR050678">
    <property type="entry name" value="DNA_Partitioning_ATPase"/>
</dbReference>
<dbReference type="PANTHER" id="PTHR13696:SF96">
    <property type="entry name" value="COBQ_COBB_MIND_PARA NUCLEOTIDE BINDING DOMAIN-CONTAINING PROTEIN"/>
    <property type="match status" value="1"/>
</dbReference>
<feature type="domain" description="AAA" evidence="1">
    <location>
        <begin position="1"/>
        <end position="157"/>
    </location>
</feature>
<organism evidence="2 3">
    <name type="scientific">Burkholderia cepacia</name>
    <name type="common">Pseudomonas cepacia</name>
    <dbReference type="NCBI Taxonomy" id="292"/>
    <lineage>
        <taxon>Bacteria</taxon>
        <taxon>Pseudomonadati</taxon>
        <taxon>Pseudomonadota</taxon>
        <taxon>Betaproteobacteria</taxon>
        <taxon>Burkholderiales</taxon>
        <taxon>Burkholderiaceae</taxon>
        <taxon>Burkholderia</taxon>
        <taxon>Burkholderia cepacia complex</taxon>
    </lineage>
</organism>
<dbReference type="CDD" id="cd02042">
    <property type="entry name" value="ParAB_family"/>
    <property type="match status" value="1"/>
</dbReference>
<accession>A0A8I1AMV5</accession>
<protein>
    <submittedName>
        <fullName evidence="2">ParA family protein</fullName>
    </submittedName>
</protein>
<evidence type="ECO:0000259" key="1">
    <source>
        <dbReference type="Pfam" id="PF13614"/>
    </source>
</evidence>
<gene>
    <name evidence="2" type="ORF">JAO13_06500</name>
</gene>
<reference evidence="2" key="1">
    <citation type="submission" date="2020-12" db="EMBL/GenBank/DDBJ databases">
        <title>Burkholderia cepacia complex in Mexico.</title>
        <authorList>
            <person name="Estrada P."/>
        </authorList>
    </citation>
    <scope>NUCLEOTIDE SEQUENCE</scope>
    <source>
        <strain evidence="2">871</strain>
    </source>
</reference>
<dbReference type="SUPFAM" id="SSF52540">
    <property type="entry name" value="P-loop containing nucleoside triphosphate hydrolases"/>
    <property type="match status" value="1"/>
</dbReference>
<name>A0A8I1AMV5_BURCE</name>
<evidence type="ECO:0000313" key="2">
    <source>
        <dbReference type="EMBL" id="MBH9696092.1"/>
    </source>
</evidence>
<dbReference type="Proteomes" id="UP000645612">
    <property type="component" value="Unassembled WGS sequence"/>
</dbReference>
<sequence length="288" mass="31117">MQVVSIISTKGGVGKTTTAANLGGFAADAGLRVLLLDLDVQPTLSSYFTLSQRAPAGIYEMLAYNEQRAEQLVSHTAIAGLDLVLSNDDRGELNTLLLHAPDGRLRLRHLLPTLAPRYDLLLIDTQGARSVLLEMAVLASDLALSPVTPEILAARELRRGTLQLIEDIAPYRHLGIEPPPLHLLINRVHPVSSNARLIQQALRQVFQGQPGVHVLDTDVPAIEAYPRAATRGLPVHRVEYRQPAGRLAPAALGTMRALAGELFPAWQERFALVTGREHAGGAGHGQRA</sequence>
<dbReference type="Gene3D" id="3.40.50.300">
    <property type="entry name" value="P-loop containing nucleotide triphosphate hydrolases"/>
    <property type="match status" value="1"/>
</dbReference>
<dbReference type="Pfam" id="PF13614">
    <property type="entry name" value="AAA_31"/>
    <property type="match status" value="1"/>
</dbReference>
<dbReference type="EMBL" id="JAEDXG010000004">
    <property type="protein sequence ID" value="MBH9696092.1"/>
    <property type="molecule type" value="Genomic_DNA"/>
</dbReference>
<comment type="caution">
    <text evidence="2">The sequence shown here is derived from an EMBL/GenBank/DDBJ whole genome shotgun (WGS) entry which is preliminary data.</text>
</comment>
<dbReference type="InterPro" id="IPR027417">
    <property type="entry name" value="P-loop_NTPase"/>
</dbReference>
<dbReference type="RefSeq" id="WP_182594444.1">
    <property type="nucleotide sequence ID" value="NZ_JAEDXF010000004.1"/>
</dbReference>
<dbReference type="AlphaFoldDB" id="A0A8I1AMV5"/>